<feature type="transmembrane region" description="Helical" evidence="1">
    <location>
        <begin position="275"/>
        <end position="299"/>
    </location>
</feature>
<dbReference type="PROSITE" id="PS50181">
    <property type="entry name" value="FBOX"/>
    <property type="match status" value="1"/>
</dbReference>
<feature type="transmembrane region" description="Helical" evidence="1">
    <location>
        <begin position="305"/>
        <end position="326"/>
    </location>
</feature>
<dbReference type="Pfam" id="PF12937">
    <property type="entry name" value="F-box-like"/>
    <property type="match status" value="1"/>
</dbReference>
<dbReference type="InterPro" id="IPR001810">
    <property type="entry name" value="F-box_dom"/>
</dbReference>
<feature type="transmembrane region" description="Helical" evidence="1">
    <location>
        <begin position="378"/>
        <end position="399"/>
    </location>
</feature>
<feature type="domain" description="F-box" evidence="2">
    <location>
        <begin position="54"/>
        <end position="101"/>
    </location>
</feature>
<name>A0ABQ8XVK4_9EUKA</name>
<dbReference type="Gene3D" id="1.20.1280.50">
    <property type="match status" value="1"/>
</dbReference>
<keyword evidence="1" id="KW-1133">Transmembrane helix</keyword>
<protein>
    <submittedName>
        <fullName evidence="3">F-box only protein</fullName>
    </submittedName>
</protein>
<dbReference type="Proteomes" id="UP001150062">
    <property type="component" value="Unassembled WGS sequence"/>
</dbReference>
<evidence type="ECO:0000259" key="2">
    <source>
        <dbReference type="PROSITE" id="PS50181"/>
    </source>
</evidence>
<feature type="transmembrane region" description="Helical" evidence="1">
    <location>
        <begin position="244"/>
        <end position="263"/>
    </location>
</feature>
<keyword evidence="1" id="KW-0472">Membrane</keyword>
<dbReference type="EMBL" id="JAOAOG010000243">
    <property type="protein sequence ID" value="KAJ6236409.1"/>
    <property type="molecule type" value="Genomic_DNA"/>
</dbReference>
<reference evidence="3" key="1">
    <citation type="submission" date="2022-08" db="EMBL/GenBank/DDBJ databases">
        <title>Novel sulfate-reducing endosymbionts in the free-living metamonad Anaeramoeba.</title>
        <authorList>
            <person name="Jerlstrom-Hultqvist J."/>
            <person name="Cepicka I."/>
            <person name="Gallot-Lavallee L."/>
            <person name="Salas-Leiva D."/>
            <person name="Curtis B.A."/>
            <person name="Zahonova K."/>
            <person name="Pipaliya S."/>
            <person name="Dacks J."/>
            <person name="Roger A.J."/>
        </authorList>
    </citation>
    <scope>NUCLEOTIDE SEQUENCE</scope>
    <source>
        <strain evidence="3">Schooner1</strain>
    </source>
</reference>
<evidence type="ECO:0000256" key="1">
    <source>
        <dbReference type="SAM" id="Phobius"/>
    </source>
</evidence>
<gene>
    <name evidence="3" type="ORF">M0813_27796</name>
</gene>
<proteinExistence type="predicted"/>
<accession>A0ABQ8XVK4</accession>
<organism evidence="3 4">
    <name type="scientific">Anaeramoeba flamelloides</name>
    <dbReference type="NCBI Taxonomy" id="1746091"/>
    <lineage>
        <taxon>Eukaryota</taxon>
        <taxon>Metamonada</taxon>
        <taxon>Anaeramoebidae</taxon>
        <taxon>Anaeramoeba</taxon>
    </lineage>
</organism>
<dbReference type="SUPFAM" id="SSF81383">
    <property type="entry name" value="F-box domain"/>
    <property type="match status" value="1"/>
</dbReference>
<dbReference type="InterPro" id="IPR036047">
    <property type="entry name" value="F-box-like_dom_sf"/>
</dbReference>
<feature type="transmembrane region" description="Helical" evidence="1">
    <location>
        <begin position="338"/>
        <end position="358"/>
    </location>
</feature>
<evidence type="ECO:0000313" key="4">
    <source>
        <dbReference type="Proteomes" id="UP001150062"/>
    </source>
</evidence>
<comment type="caution">
    <text evidence="3">The sequence shown here is derived from an EMBL/GenBank/DDBJ whole genome shotgun (WGS) entry which is preliminary data.</text>
</comment>
<sequence>MSSSSLIRFDNSKFGSLFNFNLRRRNELPQIDYSSSMAHEHSLLSNNSLQDTSPNYFSLLPDEILFQIFSNLDKPVYLGLCSCVNRQFNRVADDWILWKNILQENCELLDFEEIQVNHFHPIKLVGRMGLTDYFSEESKKQHQSHHGHPKLTYIQTQTQTQTQTQIQIQTKKMQLELQQKQQPLPTSLTKFKKLSKKIRKNPKKLFVDQIEKVMNAKAESFLQSQYLKKKETAKRIQNVMNSPLSIFIVYSILFPFTILSLGLKLDKITFTTLPWLLLLTPFFLALLYSIFALSIPLLYSLSPQIFLKALLECVSLFFLFILSLAFKADQILITRYSYSAIPLIVLLAVSIYSSLKYYKEKYGHLKNSNSLKLLCWRLVLLPALIPSFLVFIFLGCMLYRTIKKKKCNTYL</sequence>
<dbReference type="SMART" id="SM00256">
    <property type="entry name" value="FBOX"/>
    <property type="match status" value="1"/>
</dbReference>
<evidence type="ECO:0000313" key="3">
    <source>
        <dbReference type="EMBL" id="KAJ6236409.1"/>
    </source>
</evidence>
<keyword evidence="4" id="KW-1185">Reference proteome</keyword>
<keyword evidence="1" id="KW-0812">Transmembrane</keyword>